<dbReference type="SUPFAM" id="SSF53098">
    <property type="entry name" value="Ribonuclease H-like"/>
    <property type="match status" value="1"/>
</dbReference>
<evidence type="ECO:0000313" key="13">
    <source>
        <dbReference type="Proteomes" id="UP000584824"/>
    </source>
</evidence>
<dbReference type="GO" id="GO:0046872">
    <property type="term" value="F:metal ion binding"/>
    <property type="evidence" value="ECO:0007669"/>
    <property type="project" value="UniProtKB-KW"/>
</dbReference>
<proteinExistence type="inferred from homology"/>
<dbReference type="InterPro" id="IPR022892">
    <property type="entry name" value="RNaseHI"/>
</dbReference>
<comment type="caution">
    <text evidence="12">The sequence shown here is derived from an EMBL/GenBank/DDBJ whole genome shotgun (WGS) entry which is preliminary data.</text>
</comment>
<keyword evidence="6" id="KW-0540">Nuclease</keyword>
<evidence type="ECO:0000256" key="3">
    <source>
        <dbReference type="ARBA" id="ARBA00005300"/>
    </source>
</evidence>
<keyword evidence="13" id="KW-1185">Reference proteome</keyword>
<evidence type="ECO:0000256" key="9">
    <source>
        <dbReference type="ARBA" id="ARBA00022801"/>
    </source>
</evidence>
<comment type="catalytic activity">
    <reaction evidence="1">
        <text>Endonucleolytic cleavage to 5'-phosphomonoester.</text>
        <dbReference type="EC" id="3.1.26.4"/>
    </reaction>
</comment>
<accession>A0A7W6K1U5</accession>
<protein>
    <recommendedName>
        <fullName evidence="5">ribonuclease H</fullName>
        <ecNumber evidence="5">3.1.26.4</ecNumber>
    </recommendedName>
</protein>
<comment type="subunit">
    <text evidence="4">Monomer.</text>
</comment>
<evidence type="ECO:0000259" key="11">
    <source>
        <dbReference type="PROSITE" id="PS50879"/>
    </source>
</evidence>
<evidence type="ECO:0000256" key="7">
    <source>
        <dbReference type="ARBA" id="ARBA00022723"/>
    </source>
</evidence>
<dbReference type="PROSITE" id="PS50879">
    <property type="entry name" value="RNASE_H_1"/>
    <property type="match status" value="1"/>
</dbReference>
<evidence type="ECO:0000256" key="8">
    <source>
        <dbReference type="ARBA" id="ARBA00022759"/>
    </source>
</evidence>
<keyword evidence="8" id="KW-0255">Endonuclease</keyword>
<evidence type="ECO:0000256" key="1">
    <source>
        <dbReference type="ARBA" id="ARBA00000077"/>
    </source>
</evidence>
<dbReference type="GO" id="GO:0003676">
    <property type="term" value="F:nucleic acid binding"/>
    <property type="evidence" value="ECO:0007669"/>
    <property type="project" value="InterPro"/>
</dbReference>
<name>A0A7W6K1U5_9HYPH</name>
<dbReference type="EC" id="3.1.26.4" evidence="5"/>
<evidence type="ECO:0000256" key="2">
    <source>
        <dbReference type="ARBA" id="ARBA00001946"/>
    </source>
</evidence>
<dbReference type="Proteomes" id="UP000584824">
    <property type="component" value="Unassembled WGS sequence"/>
</dbReference>
<evidence type="ECO:0000256" key="6">
    <source>
        <dbReference type="ARBA" id="ARBA00022722"/>
    </source>
</evidence>
<dbReference type="InterPro" id="IPR002156">
    <property type="entry name" value="RNaseH_domain"/>
</dbReference>
<organism evidence="12 13">
    <name type="scientific">Allorhizobium borbori</name>
    <dbReference type="NCBI Taxonomy" id="485907"/>
    <lineage>
        <taxon>Bacteria</taxon>
        <taxon>Pseudomonadati</taxon>
        <taxon>Pseudomonadota</taxon>
        <taxon>Alphaproteobacteria</taxon>
        <taxon>Hyphomicrobiales</taxon>
        <taxon>Rhizobiaceae</taxon>
        <taxon>Rhizobium/Agrobacterium group</taxon>
        <taxon>Allorhizobium</taxon>
    </lineage>
</organism>
<evidence type="ECO:0000313" key="12">
    <source>
        <dbReference type="EMBL" id="MBB4103557.1"/>
    </source>
</evidence>
<evidence type="ECO:0000256" key="10">
    <source>
        <dbReference type="ARBA" id="ARBA00022842"/>
    </source>
</evidence>
<dbReference type="Gene3D" id="3.30.420.10">
    <property type="entry name" value="Ribonuclease H-like superfamily/Ribonuclease H"/>
    <property type="match status" value="1"/>
</dbReference>
<dbReference type="AlphaFoldDB" id="A0A7W6K1U5"/>
<dbReference type="InterPro" id="IPR050092">
    <property type="entry name" value="RNase_H"/>
</dbReference>
<evidence type="ECO:0000256" key="4">
    <source>
        <dbReference type="ARBA" id="ARBA00011245"/>
    </source>
</evidence>
<comment type="cofactor">
    <cofactor evidence="2">
        <name>Mg(2+)</name>
        <dbReference type="ChEBI" id="CHEBI:18420"/>
    </cofactor>
</comment>
<dbReference type="PANTHER" id="PTHR10642">
    <property type="entry name" value="RIBONUCLEASE H1"/>
    <property type="match status" value="1"/>
</dbReference>
<dbReference type="GO" id="GO:0004523">
    <property type="term" value="F:RNA-DNA hybrid ribonuclease activity"/>
    <property type="evidence" value="ECO:0007669"/>
    <property type="project" value="UniProtKB-EC"/>
</dbReference>
<keyword evidence="7" id="KW-0479">Metal-binding</keyword>
<dbReference type="Pfam" id="PF00075">
    <property type="entry name" value="RNase_H"/>
    <property type="match status" value="1"/>
</dbReference>
<dbReference type="InterPro" id="IPR012337">
    <property type="entry name" value="RNaseH-like_sf"/>
</dbReference>
<comment type="similarity">
    <text evidence="3">Belongs to the RNase H family.</text>
</comment>
<dbReference type="InterPro" id="IPR036397">
    <property type="entry name" value="RNaseH_sf"/>
</dbReference>
<dbReference type="PANTHER" id="PTHR10642:SF26">
    <property type="entry name" value="RIBONUCLEASE H1"/>
    <property type="match status" value="1"/>
</dbReference>
<dbReference type="GO" id="GO:0043137">
    <property type="term" value="P:DNA replication, removal of RNA primer"/>
    <property type="evidence" value="ECO:0007669"/>
    <property type="project" value="TreeGrafter"/>
</dbReference>
<keyword evidence="9 12" id="KW-0378">Hydrolase</keyword>
<dbReference type="RefSeq" id="WP_237358871.1">
    <property type="nucleotide sequence ID" value="NZ_JACIDU010000007.1"/>
</dbReference>
<dbReference type="EMBL" id="JACIDU010000007">
    <property type="protein sequence ID" value="MBB4103557.1"/>
    <property type="molecule type" value="Genomic_DNA"/>
</dbReference>
<reference evidence="12 13" key="1">
    <citation type="submission" date="2020-08" db="EMBL/GenBank/DDBJ databases">
        <title>Genomic Encyclopedia of Type Strains, Phase IV (KMG-IV): sequencing the most valuable type-strain genomes for metagenomic binning, comparative biology and taxonomic classification.</title>
        <authorList>
            <person name="Goeker M."/>
        </authorList>
    </citation>
    <scope>NUCLEOTIDE SEQUENCE [LARGE SCALE GENOMIC DNA]</scope>
    <source>
        <strain evidence="12 13">DSM 26385</strain>
    </source>
</reference>
<keyword evidence="10" id="KW-0460">Magnesium</keyword>
<evidence type="ECO:0000256" key="5">
    <source>
        <dbReference type="ARBA" id="ARBA00012180"/>
    </source>
</evidence>
<gene>
    <name evidence="12" type="ORF">GGQ66_002115</name>
</gene>
<feature type="domain" description="RNase H type-1" evidence="11">
    <location>
        <begin position="118"/>
        <end position="272"/>
    </location>
</feature>
<dbReference type="CDD" id="cd09278">
    <property type="entry name" value="RNase_HI_prokaryote_like"/>
    <property type="match status" value="1"/>
</dbReference>
<sequence length="301" mass="33112">MTYSFPPSLHPLRDCLRTFGADVSAFKTDRQAAFMAQQLLGTRVKFPAKGKDMTETMLRIQESARVSIQLSTPQKEVVFKQGVNHPEAPMQKGFLGGAQKHGKKGRQTKHHAFDHQAVTSGVHIFCDGAAVPNPGVGGWGYAVYQDGRETFAGWGGDPQATNNQMELTALLNAIDRARALSENPTVIIWCDSQYCVRGVNEWMAGWKANGWQRGGPNADPKNRILLNAELWQAIDAALNVASGPKIVIRWVKGHHGIAGNERADELAERGRQGVTDLDGRNDLADPNDLDVRYRQIMEASN</sequence>